<dbReference type="OrthoDB" id="9815856at2"/>
<gene>
    <name evidence="9" type="ORF">BTO18_09635</name>
</gene>
<evidence type="ECO:0000259" key="8">
    <source>
        <dbReference type="Pfam" id="PF00590"/>
    </source>
</evidence>
<evidence type="ECO:0000256" key="7">
    <source>
        <dbReference type="ARBA" id="ARBA00025705"/>
    </source>
</evidence>
<evidence type="ECO:0000313" key="10">
    <source>
        <dbReference type="Proteomes" id="UP000238882"/>
    </source>
</evidence>
<proteinExistence type="inferred from homology"/>
<keyword evidence="5" id="KW-0949">S-adenosyl-L-methionine</keyword>
<dbReference type="EC" id="2.1.1.107" evidence="2"/>
<dbReference type="InterPro" id="IPR003043">
    <property type="entry name" value="Uropor_MeTrfase_CS"/>
</dbReference>
<dbReference type="Gene3D" id="3.40.1010.10">
    <property type="entry name" value="Cobalt-precorrin-4 Transmethylase, Domain 1"/>
    <property type="match status" value="1"/>
</dbReference>
<comment type="similarity">
    <text evidence="1">Belongs to the precorrin methyltransferase family.</text>
</comment>
<evidence type="ECO:0000313" key="9">
    <source>
        <dbReference type="EMBL" id="PQJ79417.1"/>
    </source>
</evidence>
<evidence type="ECO:0000256" key="1">
    <source>
        <dbReference type="ARBA" id="ARBA00005879"/>
    </source>
</evidence>
<evidence type="ECO:0000256" key="2">
    <source>
        <dbReference type="ARBA" id="ARBA00012162"/>
    </source>
</evidence>
<dbReference type="PROSITE" id="PS00839">
    <property type="entry name" value="SUMT_1"/>
    <property type="match status" value="1"/>
</dbReference>
<keyword evidence="10" id="KW-1185">Reference proteome</keyword>
<evidence type="ECO:0000256" key="4">
    <source>
        <dbReference type="ARBA" id="ARBA00022679"/>
    </source>
</evidence>
<evidence type="ECO:0000256" key="5">
    <source>
        <dbReference type="ARBA" id="ARBA00022691"/>
    </source>
</evidence>
<reference evidence="9 10" key="1">
    <citation type="submission" date="2016-12" db="EMBL/GenBank/DDBJ databases">
        <title>Trade-off between light-utilization and light-protection in marine flavobacteria.</title>
        <authorList>
            <person name="Kumagai Y."/>
            <person name="Yoshizawa S."/>
            <person name="Kogure K."/>
            <person name="Iwasaki W."/>
        </authorList>
    </citation>
    <scope>NUCLEOTIDE SEQUENCE [LARGE SCALE GENOMIC DNA]</scope>
    <source>
        <strain evidence="9 10">NBRC 108759</strain>
    </source>
</reference>
<feature type="domain" description="Tetrapyrrole methylase" evidence="8">
    <location>
        <begin position="25"/>
        <end position="234"/>
    </location>
</feature>
<dbReference type="EMBL" id="MSCN01000001">
    <property type="protein sequence ID" value="PQJ79417.1"/>
    <property type="molecule type" value="Genomic_DNA"/>
</dbReference>
<keyword evidence="6" id="KW-0627">Porphyrin biosynthesis</keyword>
<sequence length="274" mass="30115">MQNHFIKKQIRLENKKLVMYSKIPKLTVVGAGPGDVDLITLKAVKVLKKADVVLYDALVNEELLDFINPNAEIIFVGKRRGCYRYQQEQINDLIVARAKTHGHVVRLKGGDPFIFGRGAEEMEFAASFGIETAMIPGISSSLAVPAYQNIPVTKRGSAESFWVITGTTKEHKLSNDIALAAKSNATVVVLMGMGKLPEIIKLFQQENKNDLPVAIIQNGTRSNEKVGIGTVDTILEVVKEQELSNPAIIVLGEVVNHRAVLANIQNEYSKELIA</sequence>
<dbReference type="GO" id="GO:0019354">
    <property type="term" value="P:siroheme biosynthetic process"/>
    <property type="evidence" value="ECO:0007669"/>
    <property type="project" value="InterPro"/>
</dbReference>
<dbReference type="Gene3D" id="3.30.950.10">
    <property type="entry name" value="Methyltransferase, Cobalt-precorrin-4 Transmethylase, Domain 2"/>
    <property type="match status" value="1"/>
</dbReference>
<dbReference type="AlphaFoldDB" id="A0A2S7WP82"/>
<accession>A0A2S7WP82</accession>
<dbReference type="CDD" id="cd11642">
    <property type="entry name" value="SUMT"/>
    <property type="match status" value="1"/>
</dbReference>
<dbReference type="GO" id="GO:0032259">
    <property type="term" value="P:methylation"/>
    <property type="evidence" value="ECO:0007669"/>
    <property type="project" value="UniProtKB-KW"/>
</dbReference>
<name>A0A2S7WP82_9FLAO</name>
<dbReference type="InterPro" id="IPR014776">
    <property type="entry name" value="4pyrrole_Mease_sub2"/>
</dbReference>
<dbReference type="GO" id="GO:0004851">
    <property type="term" value="F:uroporphyrin-III C-methyltransferase activity"/>
    <property type="evidence" value="ECO:0007669"/>
    <property type="project" value="UniProtKB-EC"/>
</dbReference>
<keyword evidence="3 9" id="KW-0489">Methyltransferase</keyword>
<dbReference type="InterPro" id="IPR035996">
    <property type="entry name" value="4pyrrol_Methylase_sf"/>
</dbReference>
<dbReference type="NCBIfam" id="NF004790">
    <property type="entry name" value="PRK06136.1"/>
    <property type="match status" value="1"/>
</dbReference>
<dbReference type="InterPro" id="IPR000878">
    <property type="entry name" value="4pyrrol_Mease"/>
</dbReference>
<dbReference type="InterPro" id="IPR006366">
    <property type="entry name" value="CobA/CysG_C"/>
</dbReference>
<evidence type="ECO:0000256" key="3">
    <source>
        <dbReference type="ARBA" id="ARBA00022603"/>
    </source>
</evidence>
<dbReference type="NCBIfam" id="TIGR01469">
    <property type="entry name" value="cobA_cysG_Cterm"/>
    <property type="match status" value="1"/>
</dbReference>
<comment type="pathway">
    <text evidence="7">Porphyrin-containing compound metabolism; siroheme biosynthesis; precorrin-2 from uroporphyrinogen III: step 1/1.</text>
</comment>
<comment type="caution">
    <text evidence="9">The sequence shown here is derived from an EMBL/GenBank/DDBJ whole genome shotgun (WGS) entry which is preliminary data.</text>
</comment>
<dbReference type="Proteomes" id="UP000238882">
    <property type="component" value="Unassembled WGS sequence"/>
</dbReference>
<organism evidence="9 10">
    <name type="scientific">Polaribacter porphyrae</name>
    <dbReference type="NCBI Taxonomy" id="1137780"/>
    <lineage>
        <taxon>Bacteria</taxon>
        <taxon>Pseudomonadati</taxon>
        <taxon>Bacteroidota</taxon>
        <taxon>Flavobacteriia</taxon>
        <taxon>Flavobacteriales</taxon>
        <taxon>Flavobacteriaceae</taxon>
    </lineage>
</organism>
<dbReference type="InterPro" id="IPR014777">
    <property type="entry name" value="4pyrrole_Mease_sub1"/>
</dbReference>
<dbReference type="FunFam" id="3.40.1010.10:FF:000001">
    <property type="entry name" value="Siroheme synthase"/>
    <property type="match status" value="1"/>
</dbReference>
<dbReference type="PANTHER" id="PTHR45790:SF3">
    <property type="entry name" value="S-ADENOSYL-L-METHIONINE-DEPENDENT UROPORPHYRINOGEN III METHYLTRANSFERASE, CHLOROPLASTIC"/>
    <property type="match status" value="1"/>
</dbReference>
<keyword evidence="4 9" id="KW-0808">Transferase</keyword>
<protein>
    <recommendedName>
        <fullName evidence="2">uroporphyrinogen-III C-methyltransferase</fullName>
        <ecNumber evidence="2">2.1.1.107</ecNumber>
    </recommendedName>
</protein>
<evidence type="ECO:0000256" key="6">
    <source>
        <dbReference type="ARBA" id="ARBA00023244"/>
    </source>
</evidence>
<dbReference type="PANTHER" id="PTHR45790">
    <property type="entry name" value="SIROHEME SYNTHASE-RELATED"/>
    <property type="match status" value="1"/>
</dbReference>
<dbReference type="Pfam" id="PF00590">
    <property type="entry name" value="TP_methylase"/>
    <property type="match status" value="1"/>
</dbReference>
<dbReference type="InterPro" id="IPR050161">
    <property type="entry name" value="Siro_Cobalamin_biosynth"/>
</dbReference>
<dbReference type="SUPFAM" id="SSF53790">
    <property type="entry name" value="Tetrapyrrole methylase"/>
    <property type="match status" value="1"/>
</dbReference>